<keyword evidence="2" id="KW-1133">Transmembrane helix</keyword>
<name>A0A1Y5SXU4_9RHOB</name>
<proteinExistence type="predicted"/>
<dbReference type="AlphaFoldDB" id="A0A1Y5SXU4"/>
<evidence type="ECO:0000256" key="1">
    <source>
        <dbReference type="SAM" id="Coils"/>
    </source>
</evidence>
<reference evidence="3 4" key="1">
    <citation type="submission" date="2017-03" db="EMBL/GenBank/DDBJ databases">
        <authorList>
            <person name="Afonso C.L."/>
            <person name="Miller P.J."/>
            <person name="Scott M.A."/>
            <person name="Spackman E."/>
            <person name="Goraichik I."/>
            <person name="Dimitrov K.M."/>
            <person name="Suarez D.L."/>
            <person name="Swayne D.E."/>
        </authorList>
    </citation>
    <scope>NUCLEOTIDE SEQUENCE [LARGE SCALE GENOMIC DNA]</scope>
    <source>
        <strain evidence="3 4">CECT 8287</strain>
    </source>
</reference>
<keyword evidence="2" id="KW-0812">Transmembrane</keyword>
<protein>
    <submittedName>
        <fullName evidence="3">Uncharacterized protein</fullName>
    </submittedName>
</protein>
<keyword evidence="4" id="KW-1185">Reference proteome</keyword>
<dbReference type="Proteomes" id="UP000193827">
    <property type="component" value="Unassembled WGS sequence"/>
</dbReference>
<keyword evidence="2" id="KW-0472">Membrane</keyword>
<accession>A0A1Y5SXU4</accession>
<evidence type="ECO:0000313" key="4">
    <source>
        <dbReference type="Proteomes" id="UP000193827"/>
    </source>
</evidence>
<sequence>MSGRPDSDAHPVSKPRRSFLAFNNYKRFTVVKLLTLGSIVKFIKSISKLLVVILLILSVTLNVSMFVGGAFYQVASSAFRAVTGIRTVALQHADEVASLTTDLAEQRTAKKQLRGELADATTDLSSERATTRKLRGELADTTTKLSLERSATKKLRSELSDASAGLVTFRGKKVAIKEAVDSTAERITAPVSDLGWVSR</sequence>
<organism evidence="3 4">
    <name type="scientific">Roseovarius litorisediminis</name>
    <dbReference type="NCBI Taxonomy" id="1312363"/>
    <lineage>
        <taxon>Bacteria</taxon>
        <taxon>Pseudomonadati</taxon>
        <taxon>Pseudomonadota</taxon>
        <taxon>Alphaproteobacteria</taxon>
        <taxon>Rhodobacterales</taxon>
        <taxon>Roseobacteraceae</taxon>
        <taxon>Roseovarius</taxon>
    </lineage>
</organism>
<evidence type="ECO:0000256" key="2">
    <source>
        <dbReference type="SAM" id="Phobius"/>
    </source>
</evidence>
<evidence type="ECO:0000313" key="3">
    <source>
        <dbReference type="EMBL" id="SLN48965.1"/>
    </source>
</evidence>
<keyword evidence="1" id="KW-0175">Coiled coil</keyword>
<dbReference type="EMBL" id="FWFL01000006">
    <property type="protein sequence ID" value="SLN48965.1"/>
    <property type="molecule type" value="Genomic_DNA"/>
</dbReference>
<feature type="coiled-coil region" evidence="1">
    <location>
        <begin position="96"/>
        <end position="123"/>
    </location>
</feature>
<feature type="transmembrane region" description="Helical" evidence="2">
    <location>
        <begin position="49"/>
        <end position="72"/>
    </location>
</feature>
<gene>
    <name evidence="3" type="ORF">PEL8287_02553</name>
</gene>